<proteinExistence type="predicted"/>
<evidence type="ECO:0000313" key="2">
    <source>
        <dbReference type="EMBL" id="CEK60337.1"/>
    </source>
</evidence>
<feature type="non-terminal residue" evidence="2">
    <location>
        <position position="1"/>
    </location>
</feature>
<dbReference type="EMBL" id="HACG01013472">
    <property type="protein sequence ID" value="CEK60337.1"/>
    <property type="molecule type" value="Transcribed_RNA"/>
</dbReference>
<evidence type="ECO:0000256" key="1">
    <source>
        <dbReference type="SAM" id="MobiDB-lite"/>
    </source>
</evidence>
<protein>
    <submittedName>
        <fullName evidence="2">Uncharacterized protein</fullName>
    </submittedName>
</protein>
<name>A0A0B6YW06_9EUPU</name>
<gene>
    <name evidence="2" type="primary">ORF39116</name>
</gene>
<reference evidence="2" key="1">
    <citation type="submission" date="2014-12" db="EMBL/GenBank/DDBJ databases">
        <title>Insight into the proteome of Arion vulgaris.</title>
        <authorList>
            <person name="Aradska J."/>
            <person name="Bulat T."/>
            <person name="Smidak R."/>
            <person name="Sarate P."/>
            <person name="Gangsoo J."/>
            <person name="Sialana F."/>
            <person name="Bilban M."/>
            <person name="Lubec G."/>
        </authorList>
    </citation>
    <scope>NUCLEOTIDE SEQUENCE</scope>
    <source>
        <tissue evidence="2">Skin</tissue>
    </source>
</reference>
<organism evidence="2">
    <name type="scientific">Arion vulgaris</name>
    <dbReference type="NCBI Taxonomy" id="1028688"/>
    <lineage>
        <taxon>Eukaryota</taxon>
        <taxon>Metazoa</taxon>
        <taxon>Spiralia</taxon>
        <taxon>Lophotrochozoa</taxon>
        <taxon>Mollusca</taxon>
        <taxon>Gastropoda</taxon>
        <taxon>Heterobranchia</taxon>
        <taxon>Euthyneura</taxon>
        <taxon>Panpulmonata</taxon>
        <taxon>Eupulmonata</taxon>
        <taxon>Stylommatophora</taxon>
        <taxon>Helicina</taxon>
        <taxon>Arionoidea</taxon>
        <taxon>Arionidae</taxon>
        <taxon>Arion</taxon>
    </lineage>
</organism>
<sequence>SSLSAFPSEPPPHISSSASVLPTTFSDIRSWTSPLPALTRDQSSLPRKFHQTDSCLNERIEKFDFKSLACESHYEPNLTSSNVLAAAGSKQFLSKLDFEAAKAKKRRKRGEDTDSDNEEEERAKVRLTMIGRATPIPLDTSPPKVELS</sequence>
<feature type="non-terminal residue" evidence="2">
    <location>
        <position position="148"/>
    </location>
</feature>
<feature type="region of interest" description="Disordered" evidence="1">
    <location>
        <begin position="103"/>
        <end position="148"/>
    </location>
</feature>
<dbReference type="AlphaFoldDB" id="A0A0B6YW06"/>
<accession>A0A0B6YW06</accession>